<dbReference type="Gene3D" id="1.20.120.1530">
    <property type="match status" value="3"/>
</dbReference>
<feature type="domain" description="HAMP" evidence="15">
    <location>
        <begin position="174"/>
        <end position="229"/>
    </location>
</feature>
<evidence type="ECO:0000259" key="15">
    <source>
        <dbReference type="PROSITE" id="PS50885"/>
    </source>
</evidence>
<feature type="compositionally biased region" description="Low complexity" evidence="12">
    <location>
        <begin position="18"/>
        <end position="32"/>
    </location>
</feature>
<feature type="domain" description="HAMP" evidence="15">
    <location>
        <begin position="545"/>
        <end position="597"/>
    </location>
</feature>
<dbReference type="InterPro" id="IPR011006">
    <property type="entry name" value="CheY-like_superfamily"/>
</dbReference>
<feature type="domain" description="HAMP" evidence="15">
    <location>
        <begin position="361"/>
        <end position="413"/>
    </location>
</feature>
<evidence type="ECO:0000313" key="17">
    <source>
        <dbReference type="Proteomes" id="UP001197093"/>
    </source>
</evidence>
<dbReference type="Pfam" id="PF00672">
    <property type="entry name" value="HAMP"/>
    <property type="match status" value="2"/>
</dbReference>
<gene>
    <name evidence="16" type="ORF">NEMBOFW57_003086</name>
</gene>
<keyword evidence="4" id="KW-0808">Transferase</keyword>
<evidence type="ECO:0000256" key="10">
    <source>
        <dbReference type="PROSITE-ProRule" id="PRU00169"/>
    </source>
</evidence>
<dbReference type="SUPFAM" id="SSF52172">
    <property type="entry name" value="CheY-like"/>
    <property type="match status" value="2"/>
</dbReference>
<dbReference type="Pfam" id="PF18947">
    <property type="entry name" value="HAMP_2"/>
    <property type="match status" value="2"/>
</dbReference>
<keyword evidence="8" id="KW-0067">ATP-binding</keyword>
<dbReference type="PROSITE" id="PS50109">
    <property type="entry name" value="HIS_KIN"/>
    <property type="match status" value="1"/>
</dbReference>
<dbReference type="CDD" id="cd16922">
    <property type="entry name" value="HATPase_EvgS-ArcB-TorS-like"/>
    <property type="match status" value="1"/>
</dbReference>
<feature type="domain" description="HAMP" evidence="15">
    <location>
        <begin position="453"/>
        <end position="505"/>
    </location>
</feature>
<keyword evidence="5" id="KW-0677">Repeat</keyword>
<dbReference type="SMART" id="SM00387">
    <property type="entry name" value="HATPase_c"/>
    <property type="match status" value="1"/>
</dbReference>
<dbReference type="Gene3D" id="1.10.287.130">
    <property type="match status" value="1"/>
</dbReference>
<evidence type="ECO:0000259" key="13">
    <source>
        <dbReference type="PROSITE" id="PS50109"/>
    </source>
</evidence>
<dbReference type="Pfam" id="PF00072">
    <property type="entry name" value="Response_reg"/>
    <property type="match status" value="1"/>
</dbReference>
<dbReference type="InterPro" id="IPR036097">
    <property type="entry name" value="HisK_dim/P_sf"/>
</dbReference>
<dbReference type="EC" id="2.7.13.3" evidence="2"/>
<feature type="domain" description="HAMP" evidence="15">
    <location>
        <begin position="269"/>
        <end position="321"/>
    </location>
</feature>
<dbReference type="InterPro" id="IPR004358">
    <property type="entry name" value="Sig_transdc_His_kin-like_C"/>
</dbReference>
<sequence>MSGDSSLAAVAAVVKSLATDPTTPPALANTTPSVKLPGPETAEKTNLERELAALVLRVQQLEARANSGTTNVFPDTPNETADSLFADEKARARPKYPTNLPRNGFIDEAQALEDLREHVDDQSKLLDSQRQELDGVNAQLLEQKQLQEKALAIIEQERVATLERELWKHQKANEAFQKALREIGEIVTAVARGDLSKKVRMNSVEMDPEITTFKRTINTMDDQLQVFSSEVSRVAREVGTEGILGGQAQIEGVDGTWKELTDNVNVMAQNLTDQVREIASVTTAVAHGDLTKKIERPAKGEILQLQQTINTMVDQLRTFASEVTRVARDVGTEGMLGGQADVEGVQGMWNELTVNVNAMANNLTTQVRDIIKVTTAVAKGDLTQKVQAECRGEIFELKKTINSMVDQLQQFAREVTKIAREVGTEGRLGGQATVHDVQGTWRDLTENVNGMAMNLTTQVREIAKVTTAVAKGDLTKKIGVEVQGEILDLKNTINTMVDRLGTFAFEVSKVAREVGTDGTLGGQAQVDNVEGKWKDLTENVNTMARNLTSQVRGISTVTQAIANGDMSRKIDVEAKGEILILKETINNMVDRLSIFCNEVQRVAKDVGVDGIMGGQADVAGLKGRWKEITTDVNTMANNLVSNKTAQVRAFGDITNAATDGDFTKLVEVEASGEMDELKKKINQMVYNLRDSIQRNTQAREAAELANKTKSEFLANMSHEIRTPMNGIIGMTQLTLDTDLTQYQREMLNIVNSLANSLLTIIDDILDLSKIEARRMVIEEIPYTLRGTVFNALKTLAVKANEKFLDLTYRVDSSVPDHVVGDSFRLRQIILNLVGNAIKFTEHGEVSLTIQKASQVQCGPGEYAIEFIVADTGIGIPSDKLDLIFDTFQQADGSMTRKFGGTGLGLSISKRLVNLMGGDVWVKSEYGKGSKFYFTCVVRLAHDEISLISKQLNPYKGHQVLFIDKGRTGHGSQIINMLEGLGLVPIVVDSEKSSALEKSRGSQNSPYDVIIVDSIEDARRLRAVDDFKYLPIVLLAPVVHVSLKSCLDLGITSYMTTPCQLIDLGNGMVPALENRATPSLADNTRSFEILLAEDNTVNQRLAVKILEKYHHVVTVVGNGEEAVEAVKRKKFDVILMDVQMPIMGGFEATGKIREYERSLGSQRTPIIALTAHAMMGDREKCIQAQMDEYLSKPLQQNHLIQTILKCATLGGQLLEKNRERELARAADAVTSGRRDNPTLAAAYQSATARPSLATRAITAAEALTSGLESPSIVTGEVDDPMSRARSSLSEPNIHAAQ</sequence>
<feature type="domain" description="Response regulatory" evidence="14">
    <location>
        <begin position="1087"/>
        <end position="1206"/>
    </location>
</feature>
<dbReference type="CDD" id="cd06225">
    <property type="entry name" value="HAMP"/>
    <property type="match status" value="4"/>
</dbReference>
<dbReference type="FunFam" id="1.20.120.1530:FF:000001">
    <property type="entry name" value="Two-component osmosensing histidine kinase"/>
    <property type="match status" value="1"/>
</dbReference>
<feature type="region of interest" description="Disordered" evidence="12">
    <location>
        <begin position="1267"/>
        <end position="1296"/>
    </location>
</feature>
<reference evidence="16" key="1">
    <citation type="submission" date="2023-02" db="EMBL/GenBank/DDBJ databases">
        <authorList>
            <person name="Palmer J.M."/>
        </authorList>
    </citation>
    <scope>NUCLEOTIDE SEQUENCE</scope>
    <source>
        <strain evidence="16">FW57</strain>
    </source>
</reference>
<dbReference type="InterPro" id="IPR005467">
    <property type="entry name" value="His_kinase_dom"/>
</dbReference>
<dbReference type="InterPro" id="IPR001789">
    <property type="entry name" value="Sig_transdc_resp-reg_receiver"/>
</dbReference>
<feature type="coiled-coil region" evidence="11">
    <location>
        <begin position="112"/>
        <end position="157"/>
    </location>
</feature>
<dbReference type="FunFam" id="1.20.120.1530:FF:000002">
    <property type="entry name" value="Two-component osmosensing histidine kinase"/>
    <property type="match status" value="3"/>
</dbReference>
<keyword evidence="11" id="KW-0175">Coiled coil</keyword>
<evidence type="ECO:0000256" key="12">
    <source>
        <dbReference type="SAM" id="MobiDB-lite"/>
    </source>
</evidence>
<dbReference type="Proteomes" id="UP001197093">
    <property type="component" value="Unassembled WGS sequence"/>
</dbReference>
<evidence type="ECO:0000256" key="7">
    <source>
        <dbReference type="ARBA" id="ARBA00022777"/>
    </source>
</evidence>
<dbReference type="SMART" id="SM00304">
    <property type="entry name" value="HAMP"/>
    <property type="match status" value="6"/>
</dbReference>
<evidence type="ECO:0000256" key="2">
    <source>
        <dbReference type="ARBA" id="ARBA00012438"/>
    </source>
</evidence>
<dbReference type="EMBL" id="JAHCVI010000001">
    <property type="protein sequence ID" value="KAG7293041.1"/>
    <property type="molecule type" value="Genomic_DNA"/>
</dbReference>
<protein>
    <recommendedName>
        <fullName evidence="2">histidine kinase</fullName>
        <ecNumber evidence="2">2.7.13.3</ecNumber>
    </recommendedName>
</protein>
<dbReference type="FunFam" id="3.30.565.10:FF:000015">
    <property type="entry name" value="Two-component osmosensing histidine kinase"/>
    <property type="match status" value="1"/>
</dbReference>
<evidence type="ECO:0000259" key="14">
    <source>
        <dbReference type="PROSITE" id="PS50110"/>
    </source>
</evidence>
<accession>A0AAD4I309</accession>
<dbReference type="SUPFAM" id="SSF58104">
    <property type="entry name" value="Methyl-accepting chemotaxis protein (MCP) signaling domain"/>
    <property type="match status" value="2"/>
</dbReference>
<evidence type="ECO:0000256" key="3">
    <source>
        <dbReference type="ARBA" id="ARBA00022553"/>
    </source>
</evidence>
<dbReference type="InterPro" id="IPR036890">
    <property type="entry name" value="HATPase_C_sf"/>
</dbReference>
<dbReference type="PROSITE" id="PS50110">
    <property type="entry name" value="RESPONSE_REGULATORY"/>
    <property type="match status" value="1"/>
</dbReference>
<evidence type="ECO:0000256" key="11">
    <source>
        <dbReference type="SAM" id="Coils"/>
    </source>
</evidence>
<evidence type="ECO:0000256" key="1">
    <source>
        <dbReference type="ARBA" id="ARBA00000085"/>
    </source>
</evidence>
<dbReference type="Pfam" id="PF02518">
    <property type="entry name" value="HATPase_c"/>
    <property type="match status" value="1"/>
</dbReference>
<keyword evidence="7" id="KW-0418">Kinase</keyword>
<dbReference type="InterPro" id="IPR003594">
    <property type="entry name" value="HATPase_dom"/>
</dbReference>
<comment type="caution">
    <text evidence="16">The sequence shown here is derived from an EMBL/GenBank/DDBJ whole genome shotgun (WGS) entry which is preliminary data.</text>
</comment>
<evidence type="ECO:0000256" key="6">
    <source>
        <dbReference type="ARBA" id="ARBA00022741"/>
    </source>
</evidence>
<dbReference type="SUPFAM" id="SSF55874">
    <property type="entry name" value="ATPase domain of HSP90 chaperone/DNA topoisomerase II/histidine kinase"/>
    <property type="match status" value="1"/>
</dbReference>
<keyword evidence="6" id="KW-0547">Nucleotide-binding</keyword>
<evidence type="ECO:0000256" key="8">
    <source>
        <dbReference type="ARBA" id="ARBA00022840"/>
    </source>
</evidence>
<dbReference type="SMART" id="SM00448">
    <property type="entry name" value="REC"/>
    <property type="match status" value="1"/>
</dbReference>
<keyword evidence="3 10" id="KW-0597">Phosphoprotein</keyword>
<feature type="domain" description="HAMP" evidence="15">
    <location>
        <begin position="641"/>
        <end position="693"/>
    </location>
</feature>
<evidence type="ECO:0000313" key="16">
    <source>
        <dbReference type="EMBL" id="KAG7293041.1"/>
    </source>
</evidence>
<dbReference type="InterPro" id="IPR003661">
    <property type="entry name" value="HisK_dim/P_dom"/>
</dbReference>
<dbReference type="Gene3D" id="3.30.565.10">
    <property type="entry name" value="Histidine kinase-like ATPase, C-terminal domain"/>
    <property type="match status" value="1"/>
</dbReference>
<dbReference type="GO" id="GO:0000155">
    <property type="term" value="F:phosphorelay sensor kinase activity"/>
    <property type="evidence" value="ECO:0007669"/>
    <property type="project" value="InterPro"/>
</dbReference>
<evidence type="ECO:0000256" key="9">
    <source>
        <dbReference type="ARBA" id="ARBA00023012"/>
    </source>
</evidence>
<name>A0AAD4I309_9PEZI</name>
<evidence type="ECO:0000256" key="4">
    <source>
        <dbReference type="ARBA" id="ARBA00022679"/>
    </source>
</evidence>
<dbReference type="SMART" id="SM00388">
    <property type="entry name" value="HisKA"/>
    <property type="match status" value="1"/>
</dbReference>
<keyword evidence="17" id="KW-1185">Reference proteome</keyword>
<dbReference type="Gene3D" id="3.40.50.2300">
    <property type="match status" value="1"/>
</dbReference>
<dbReference type="PANTHER" id="PTHR45339:SF1">
    <property type="entry name" value="HYBRID SIGNAL TRANSDUCTION HISTIDINE KINASE J"/>
    <property type="match status" value="1"/>
</dbReference>
<dbReference type="GO" id="GO:0016020">
    <property type="term" value="C:membrane"/>
    <property type="evidence" value="ECO:0007669"/>
    <property type="project" value="InterPro"/>
</dbReference>
<dbReference type="PANTHER" id="PTHR45339">
    <property type="entry name" value="HYBRID SIGNAL TRANSDUCTION HISTIDINE KINASE J"/>
    <property type="match status" value="1"/>
</dbReference>
<proteinExistence type="predicted"/>
<dbReference type="PROSITE" id="PS50885">
    <property type="entry name" value="HAMP"/>
    <property type="match status" value="6"/>
</dbReference>
<organism evidence="16 17">
    <name type="scientific">Staphylotrichum longicolle</name>
    <dbReference type="NCBI Taxonomy" id="669026"/>
    <lineage>
        <taxon>Eukaryota</taxon>
        <taxon>Fungi</taxon>
        <taxon>Dikarya</taxon>
        <taxon>Ascomycota</taxon>
        <taxon>Pezizomycotina</taxon>
        <taxon>Sordariomycetes</taxon>
        <taxon>Sordariomycetidae</taxon>
        <taxon>Sordariales</taxon>
        <taxon>Chaetomiaceae</taxon>
        <taxon>Staphylotrichum</taxon>
    </lineage>
</organism>
<dbReference type="Pfam" id="PF00512">
    <property type="entry name" value="HisKA"/>
    <property type="match status" value="1"/>
</dbReference>
<comment type="catalytic activity">
    <reaction evidence="1">
        <text>ATP + protein L-histidine = ADP + protein N-phospho-L-histidine.</text>
        <dbReference type="EC" id="2.7.13.3"/>
    </reaction>
</comment>
<dbReference type="FunFam" id="3.40.50.2300:FF:000207">
    <property type="entry name" value="Two-component osmosensing histidine kinase"/>
    <property type="match status" value="1"/>
</dbReference>
<dbReference type="SUPFAM" id="SSF47384">
    <property type="entry name" value="Homodimeric domain of signal transducing histidine kinase"/>
    <property type="match status" value="1"/>
</dbReference>
<evidence type="ECO:0000256" key="5">
    <source>
        <dbReference type="ARBA" id="ARBA00022737"/>
    </source>
</evidence>
<dbReference type="InterPro" id="IPR003660">
    <property type="entry name" value="HAMP_dom"/>
</dbReference>
<feature type="modified residue" description="4-aspartylphosphate" evidence="10">
    <location>
        <position position="1136"/>
    </location>
</feature>
<dbReference type="CDD" id="cd00082">
    <property type="entry name" value="HisKA"/>
    <property type="match status" value="1"/>
</dbReference>
<feature type="region of interest" description="Disordered" evidence="12">
    <location>
        <begin position="18"/>
        <end position="42"/>
    </location>
</feature>
<dbReference type="CDD" id="cd17546">
    <property type="entry name" value="REC_hyHK_CKI1_RcsC-like"/>
    <property type="match status" value="1"/>
</dbReference>
<dbReference type="GO" id="GO:0005524">
    <property type="term" value="F:ATP binding"/>
    <property type="evidence" value="ECO:0007669"/>
    <property type="project" value="UniProtKB-KW"/>
</dbReference>
<dbReference type="GO" id="GO:0071474">
    <property type="term" value="P:cellular hyperosmotic response"/>
    <property type="evidence" value="ECO:0007669"/>
    <property type="project" value="TreeGrafter"/>
</dbReference>
<dbReference type="FunFam" id="1.10.287.130:FF:000002">
    <property type="entry name" value="Two-component osmosensing histidine kinase"/>
    <property type="match status" value="1"/>
</dbReference>
<keyword evidence="9" id="KW-0902">Two-component regulatory system</keyword>
<feature type="domain" description="Histidine kinase" evidence="13">
    <location>
        <begin position="715"/>
        <end position="939"/>
    </location>
</feature>
<dbReference type="PRINTS" id="PR00344">
    <property type="entry name" value="BCTRLSENSOR"/>
</dbReference>